<dbReference type="InterPro" id="IPR008974">
    <property type="entry name" value="TRAF-like"/>
</dbReference>
<feature type="region of interest" description="Disordered" evidence="3">
    <location>
        <begin position="442"/>
        <end position="476"/>
    </location>
</feature>
<dbReference type="InterPro" id="IPR002083">
    <property type="entry name" value="MATH/TRAF_dom"/>
</dbReference>
<dbReference type="SUPFAM" id="SSF54695">
    <property type="entry name" value="POZ domain"/>
    <property type="match status" value="1"/>
</dbReference>
<dbReference type="Proteomes" id="UP001054889">
    <property type="component" value="Unassembled WGS sequence"/>
</dbReference>
<gene>
    <name evidence="6" type="primary">ga28421</name>
    <name evidence="6" type="ORF">PR202_ga28421</name>
</gene>
<evidence type="ECO:0000256" key="2">
    <source>
        <dbReference type="ARBA" id="ARBA00010846"/>
    </source>
</evidence>
<comment type="pathway">
    <text evidence="1">Protein modification; protein ubiquitination.</text>
</comment>
<protein>
    <submittedName>
        <fullName evidence="6">Uncharacterized protein</fullName>
    </submittedName>
</protein>
<dbReference type="PANTHER" id="PTHR26379">
    <property type="entry name" value="BTB/POZ AND MATH DOMAIN-CONTAINING PROTEIN 1"/>
    <property type="match status" value="1"/>
</dbReference>
<organism evidence="6 7">
    <name type="scientific">Eleusine coracana subsp. coracana</name>
    <dbReference type="NCBI Taxonomy" id="191504"/>
    <lineage>
        <taxon>Eukaryota</taxon>
        <taxon>Viridiplantae</taxon>
        <taxon>Streptophyta</taxon>
        <taxon>Embryophyta</taxon>
        <taxon>Tracheophyta</taxon>
        <taxon>Spermatophyta</taxon>
        <taxon>Magnoliopsida</taxon>
        <taxon>Liliopsida</taxon>
        <taxon>Poales</taxon>
        <taxon>Poaceae</taxon>
        <taxon>PACMAD clade</taxon>
        <taxon>Chloridoideae</taxon>
        <taxon>Cynodonteae</taxon>
        <taxon>Eleusininae</taxon>
        <taxon>Eleusine</taxon>
    </lineage>
</organism>
<dbReference type="CDD" id="cd00121">
    <property type="entry name" value="MATH"/>
    <property type="match status" value="1"/>
</dbReference>
<evidence type="ECO:0000259" key="5">
    <source>
        <dbReference type="PROSITE" id="PS50144"/>
    </source>
</evidence>
<dbReference type="PANTHER" id="PTHR26379:SF506">
    <property type="entry name" value="BTB DOMAIN-CONTAINING PROTEIN"/>
    <property type="match status" value="1"/>
</dbReference>
<dbReference type="Gene3D" id="2.60.210.10">
    <property type="entry name" value="Apoptosis, Tumor Necrosis Factor Receptor Associated Protein 2, Chain A"/>
    <property type="match status" value="1"/>
</dbReference>
<dbReference type="Gene3D" id="1.25.40.420">
    <property type="match status" value="1"/>
</dbReference>
<dbReference type="InterPro" id="IPR011333">
    <property type="entry name" value="SKP1/BTB/POZ_sf"/>
</dbReference>
<dbReference type="Pfam" id="PF00651">
    <property type="entry name" value="BTB"/>
    <property type="match status" value="1"/>
</dbReference>
<dbReference type="AlphaFoldDB" id="A0AAV5DJD3"/>
<evidence type="ECO:0000313" key="7">
    <source>
        <dbReference type="Proteomes" id="UP001054889"/>
    </source>
</evidence>
<feature type="region of interest" description="Disordered" evidence="3">
    <location>
        <begin position="344"/>
        <end position="373"/>
    </location>
</feature>
<dbReference type="EMBL" id="BQKI01000017">
    <property type="protein sequence ID" value="GJN10335.1"/>
    <property type="molecule type" value="Genomic_DNA"/>
</dbReference>
<evidence type="ECO:0000256" key="1">
    <source>
        <dbReference type="ARBA" id="ARBA00004906"/>
    </source>
</evidence>
<dbReference type="SMART" id="SM00225">
    <property type="entry name" value="BTB"/>
    <property type="match status" value="1"/>
</dbReference>
<accession>A0AAV5DJD3</accession>
<sequence length="476" mass="52435">MAPRSFQTLTMDVLCYSDTKKNLPNGKCVESGVLVAGGYSWRISFYPNGNIASTTDAASVSLLLANAAGEDLDVVCQFMIQEFGGGGGPPQFVSSTFTESLRYKKTIGLRLSRFVAHKDLDKSVFAKHDRFTIRCDLAVSPSTSTEAIAGDGAPPPSHLPDPNLSGLPADLGRLLETKKGADVEFEVRGQLFAAHKLVLAARSSVLNEEFFGSMMEKDTSYISISDMDPKAFKALLRYIYTDTLPEIPLNSREEGVVVAEGLLLATDRYNLKDLKALIEKMMCEHVRVSTVLPMLALAEQHQCLKLKEKCLRFMTFYWNARETMKTGDFEHLARSCPSVIKESAVRTGKRKEKENSLWDPPVSDSKETHPAAAALPDSARVAWSPAYGQRSLPRIEGPTHAFGHPLCRLSPCPNPPFTPSFSVFPSRSPRLHCRPVLLRATAASPSSPGAHRRPRHRLDVLKLRAKPPSPFRTEPP</sequence>
<feature type="domain" description="MATH" evidence="5">
    <location>
        <begin position="6"/>
        <end position="137"/>
    </location>
</feature>
<dbReference type="Pfam" id="PF24570">
    <property type="entry name" value="BACK_BPM_SPOP"/>
    <property type="match status" value="1"/>
</dbReference>
<dbReference type="Pfam" id="PF22486">
    <property type="entry name" value="MATH_2"/>
    <property type="match status" value="1"/>
</dbReference>
<evidence type="ECO:0000256" key="3">
    <source>
        <dbReference type="SAM" id="MobiDB-lite"/>
    </source>
</evidence>
<dbReference type="Gene3D" id="3.30.710.10">
    <property type="entry name" value="Potassium Channel Kv1.1, Chain A"/>
    <property type="match status" value="1"/>
</dbReference>
<dbReference type="InterPro" id="IPR045005">
    <property type="entry name" value="BPM1-6"/>
</dbReference>
<reference evidence="6" key="2">
    <citation type="submission" date="2021-12" db="EMBL/GenBank/DDBJ databases">
        <title>Resequencing data analysis of finger millet.</title>
        <authorList>
            <person name="Hatakeyama M."/>
            <person name="Aluri S."/>
            <person name="Balachadran M.T."/>
            <person name="Sivarajan S.R."/>
            <person name="Poveda L."/>
            <person name="Shimizu-Inatsugi R."/>
            <person name="Schlapbach R."/>
            <person name="Sreeman S.M."/>
            <person name="Shimizu K.K."/>
        </authorList>
    </citation>
    <scope>NUCLEOTIDE SEQUENCE</scope>
</reference>
<keyword evidence="7" id="KW-1185">Reference proteome</keyword>
<dbReference type="PROSITE" id="PS50097">
    <property type="entry name" value="BTB"/>
    <property type="match status" value="1"/>
</dbReference>
<evidence type="ECO:0000259" key="4">
    <source>
        <dbReference type="PROSITE" id="PS50097"/>
    </source>
</evidence>
<feature type="domain" description="BTB" evidence="4">
    <location>
        <begin position="181"/>
        <end position="248"/>
    </location>
</feature>
<evidence type="ECO:0000313" key="6">
    <source>
        <dbReference type="EMBL" id="GJN10335.1"/>
    </source>
</evidence>
<comment type="similarity">
    <text evidence="2">Belongs to the Tdpoz family.</text>
</comment>
<comment type="caution">
    <text evidence="6">The sequence shown here is derived from an EMBL/GenBank/DDBJ whole genome shotgun (WGS) entry which is preliminary data.</text>
</comment>
<dbReference type="SUPFAM" id="SSF49599">
    <property type="entry name" value="TRAF domain-like"/>
    <property type="match status" value="1"/>
</dbReference>
<dbReference type="PROSITE" id="PS50144">
    <property type="entry name" value="MATH"/>
    <property type="match status" value="1"/>
</dbReference>
<name>A0AAV5DJD3_ELECO</name>
<dbReference type="GO" id="GO:0016567">
    <property type="term" value="P:protein ubiquitination"/>
    <property type="evidence" value="ECO:0007669"/>
    <property type="project" value="InterPro"/>
</dbReference>
<reference evidence="6" key="1">
    <citation type="journal article" date="2018" name="DNA Res.">
        <title>Multiple hybrid de novo genome assembly of finger millet, an orphan allotetraploid crop.</title>
        <authorList>
            <person name="Hatakeyama M."/>
            <person name="Aluri S."/>
            <person name="Balachadran M.T."/>
            <person name="Sivarajan S.R."/>
            <person name="Patrignani A."/>
            <person name="Gruter S."/>
            <person name="Poveda L."/>
            <person name="Shimizu-Inatsugi R."/>
            <person name="Baeten J."/>
            <person name="Francoijs K.J."/>
            <person name="Nataraja K.N."/>
            <person name="Reddy Y.A.N."/>
            <person name="Phadnis S."/>
            <person name="Ravikumar R.L."/>
            <person name="Schlapbach R."/>
            <person name="Sreeman S.M."/>
            <person name="Shimizu K.K."/>
        </authorList>
    </citation>
    <scope>NUCLEOTIDE SEQUENCE</scope>
</reference>
<feature type="compositionally biased region" description="Pro residues" evidence="3">
    <location>
        <begin position="467"/>
        <end position="476"/>
    </location>
</feature>
<dbReference type="InterPro" id="IPR000210">
    <property type="entry name" value="BTB/POZ_dom"/>
</dbReference>
<dbReference type="InterPro" id="IPR056423">
    <property type="entry name" value="BACK_BPM_SPOP"/>
</dbReference>
<proteinExistence type="inferred from homology"/>